<evidence type="ECO:0000313" key="6">
    <source>
        <dbReference type="EMBL" id="EDO08726.1"/>
    </source>
</evidence>
<dbReference type="VEuPathDB" id="PiroplasmaDB:BBOV_III011740"/>
<dbReference type="InterPro" id="IPR011641">
    <property type="entry name" value="Tyr-kin_ephrin_A/B_rcpt-like"/>
</dbReference>
<comment type="caution">
    <text evidence="6">The sequence shown here is derived from an EMBL/GenBank/DDBJ whole genome shotgun (WGS) entry which is preliminary data.</text>
</comment>
<feature type="transmembrane region" description="Helical" evidence="3">
    <location>
        <begin position="2244"/>
        <end position="2265"/>
    </location>
</feature>
<feature type="transmembrane region" description="Helical" evidence="3">
    <location>
        <begin position="2184"/>
        <end position="2200"/>
    </location>
</feature>
<protein>
    <submittedName>
        <fullName evidence="6">GCC2 and GCC3 domain containing protein</fullName>
    </submittedName>
</protein>
<evidence type="ECO:0000259" key="4">
    <source>
        <dbReference type="Pfam" id="PF07699"/>
    </source>
</evidence>
<keyword evidence="3" id="KW-0812">Transmembrane</keyword>
<feature type="domain" description="Tyrosine-protein kinase ephrin type A/B receptor-like" evidence="4">
    <location>
        <begin position="1123"/>
        <end position="1170"/>
    </location>
</feature>
<dbReference type="eggNOG" id="KOG1217">
    <property type="taxonomic scope" value="Eukaryota"/>
</dbReference>
<feature type="domain" description="Tyrosine-protein kinase ephrin type A/B receptor-like" evidence="4">
    <location>
        <begin position="1440"/>
        <end position="1482"/>
    </location>
</feature>
<gene>
    <name evidence="6" type="ORF">BBOV_III011740</name>
</gene>
<dbReference type="EMBL" id="AAXT01000001">
    <property type="protein sequence ID" value="EDO08726.1"/>
    <property type="molecule type" value="Genomic_DNA"/>
</dbReference>
<feature type="transmembrane region" description="Helical" evidence="3">
    <location>
        <begin position="2220"/>
        <end position="2237"/>
    </location>
</feature>
<dbReference type="CDD" id="cd00185">
    <property type="entry name" value="TNFRSF"/>
    <property type="match status" value="1"/>
</dbReference>
<dbReference type="Gene3D" id="2.10.50.10">
    <property type="entry name" value="Tumor Necrosis Factor Receptor, subunit A, domain 2"/>
    <property type="match status" value="4"/>
</dbReference>
<feature type="domain" description="DUF7630" evidence="5">
    <location>
        <begin position="1796"/>
        <end position="1840"/>
    </location>
</feature>
<feature type="transmembrane region" description="Helical" evidence="3">
    <location>
        <begin position="1847"/>
        <end position="1869"/>
    </location>
</feature>
<organism evidence="6 7">
    <name type="scientific">Babesia bovis</name>
    <dbReference type="NCBI Taxonomy" id="5865"/>
    <lineage>
        <taxon>Eukaryota</taxon>
        <taxon>Sar</taxon>
        <taxon>Alveolata</taxon>
        <taxon>Apicomplexa</taxon>
        <taxon>Aconoidasida</taxon>
        <taxon>Piroplasmida</taxon>
        <taxon>Babesiidae</taxon>
        <taxon>Babesia</taxon>
    </lineage>
</organism>
<dbReference type="STRING" id="5865.A7AQ92"/>
<feature type="domain" description="Tyrosine-protein kinase ephrin type A/B receptor-like" evidence="4">
    <location>
        <begin position="1545"/>
        <end position="1594"/>
    </location>
</feature>
<feature type="transmembrane region" description="Helical" evidence="3">
    <location>
        <begin position="1881"/>
        <end position="1902"/>
    </location>
</feature>
<keyword evidence="7" id="KW-1185">Reference proteome</keyword>
<feature type="transmembrane region" description="Helical" evidence="3">
    <location>
        <begin position="1948"/>
        <end position="1974"/>
    </location>
</feature>
<feature type="coiled-coil region" evidence="1">
    <location>
        <begin position="2540"/>
        <end position="2567"/>
    </location>
</feature>
<feature type="region of interest" description="Disordered" evidence="2">
    <location>
        <begin position="2599"/>
        <end position="2637"/>
    </location>
</feature>
<dbReference type="SMART" id="SM01411">
    <property type="entry name" value="Ephrin_rec_like"/>
    <property type="match status" value="9"/>
</dbReference>
<dbReference type="PANTHER" id="PTHR11319:SF35">
    <property type="entry name" value="OUTER MEMBRANE PROTEIN PMPC-RELATED"/>
    <property type="match status" value="1"/>
</dbReference>
<evidence type="ECO:0000256" key="3">
    <source>
        <dbReference type="SAM" id="Phobius"/>
    </source>
</evidence>
<dbReference type="GeneID" id="5480554"/>
<dbReference type="OMA" id="RIWIMDI"/>
<accession>A7AQ92</accession>
<evidence type="ECO:0000259" key="5">
    <source>
        <dbReference type="Pfam" id="PF24633"/>
    </source>
</evidence>
<feature type="transmembrane region" description="Helical" evidence="3">
    <location>
        <begin position="2097"/>
        <end position="2123"/>
    </location>
</feature>
<keyword evidence="3" id="KW-1133">Transmembrane helix</keyword>
<keyword evidence="1" id="KW-0175">Coiled coil</keyword>
<feature type="compositionally biased region" description="Acidic residues" evidence="2">
    <location>
        <begin position="2604"/>
        <end position="2637"/>
    </location>
</feature>
<dbReference type="PANTHER" id="PTHR11319">
    <property type="entry name" value="G PROTEIN-COUPLED RECEPTOR-RELATED"/>
    <property type="match status" value="1"/>
</dbReference>
<dbReference type="Pfam" id="PF07699">
    <property type="entry name" value="Ephrin_rec_like"/>
    <property type="match status" value="3"/>
</dbReference>
<feature type="transmembrane region" description="Helical" evidence="3">
    <location>
        <begin position="2150"/>
        <end position="2172"/>
    </location>
</feature>
<keyword evidence="3" id="KW-0472">Membrane</keyword>
<dbReference type="FunCoup" id="A7AQ92">
    <property type="interactions" value="2"/>
</dbReference>
<evidence type="ECO:0000313" key="7">
    <source>
        <dbReference type="Proteomes" id="UP000002173"/>
    </source>
</evidence>
<name>A7AQ92_BABBO</name>
<sequence>MACPAPMSAPRNLKKVNTRYPETLVDVIMNSYCSSTLRHDAKYFCNTPDSCACYKPQQIASYAVVRQENADTVRRLVAGVPYTFRDKHIKYNFFRDKKPDKSSNEVYPFYAKTEEKTRIIEQFSAGHFVASTVPEEELQKYKDKTVRDINTVKIADVISAYLKDPICILGSNIYRNSGWKPELCAEKSRSYRLTHLKGLWTSGTDFGHNMESSLQNELELMKDHSMDVTSRNIPSLMPMTQGTDEEEEDFLDDLLEDEIRENPLRFCSTWDILRERHNITINTTFCSKYLERLCDYTTAGPFCRPIVQQRFYLDQGTNLYITVEHYSFSSVFALYLGPEKLKCGSKKSLERGLFYMEDMLEHGVAVLDEVTRGNRRFFHVGPFNTTKAVGKYNICACFNQDGEIEGKRCYDYSEYTSLLGEVVIRPKWKPPIANVSVGKRENIQGLNRVALVLDMASGAPSCESLLDMMSVDWYIPSVKRSPNLSNYITVVKQNEDENIDINFTKPGIYRVCLIFLFNGEVTDHTSAYAVNGIKDNASAVIYKKISGEYVGSSLVFEHINKRLLDVKSIVLVDSENNCTAEVIGHWAGGIHPYYMYMSNDNITRWVAKKLEFKFKKNKILPSYAICVSYKDKSGRYKIGNAMVQNFADENDSFIYDTPFDIKGPVDDLYNYTITKNSDEMIALLKLLKMKEAGCAFISTCADNLEYYYSIIDGAERITMQFRTSTSLNKVSLWLLIDDDPTPFPARTFSFDKPRALRLGMNNGTLYAYILLSDSRLHRIPFSDIFDPLQYNTERKEAGPFNDVKYMDIIQYNNRCSLVLVDNADMCIYLYNEELVKITSICNNASNKIPGPGRITCVPTDKTNVEHNCFLAMPLLNSILWMKVTSANQMTIVDRYDSDEANLHVDPIAGSPVSLFAVPHDKEAMVFVIYESGEHGILLRTVGNKSLEFMSTLLPAGNGYLMRFIVPISFNDNLSTIMVLSQSPSKALVDTRLDVDQVFEKAMEKDSTTWRYTWMTLGELVKLPVLNYDVPEWMLIGRKYEVQPIFDYGFTAKSGDTYTVVPKAKVNAELVDTNLAVDKNGLLSIHSSILLRDEYDIVFRNMWLMSRTTVQVNVGCPDGMYHDGSTCQLCTFGTYNSHEMILNNADLVLKCTPCPANQTTMGLGAKSVDECTCIAGYSAKIEGPGPKKCEPCGVSSYKSALGFGQCAGTCGQNAFSTNPASLSQADMFCRCFPGFYYNRGGEGERGGCKPCEEGYYCVGGYKSRQRKCPVYTTTLNQAAVSIDDCVCSAGYEPARPINVSTRGTFEYEIGQRIKATHNIRDYHKWVCVPCPNNMYKAIPSSDPCTRCPNNTYSLTSGNSNAKNCNRCGPGYYETNDFTNPCEVCPPNHICVGSDPIDPSLKLYSGKRIKCDKNSVTLAPYEDNTHAHHCLCDKGYMARTRNGIVKCEAVPKNTYKDVVGNVGPTQCPNGSYTLSPGATSANECVCHKGMFFDEAHWKCVICPVGKFCLGGRLPNGDHMPPTVCADENSITTEPGASSPSECLCKPGYYMRQDGLSGCVQCPENTYKSHVSNESCSECDKNSLTYGELGATSKDQCICAPGYYLDGTCKPCGFADKYCPGGYLSGRDPVTGKGIYLNKDPVQCPPYTKILPGVETAFSVSNCQCGKGYALAKMNDNTHEKVCVPCAPGSYKSTVIDSSCNGLCTQNATSKAGAHSPAQCYCQRGYYYLAGGICAPCVEGARCDGGVVEVDEVGADADGNDDQDDDVVVRRTHINPVPIEGYFLDKINQELRKPDDWRFIMCPIKGACLGEKGCSESMTAYLCAECKTGYTNNFKKGTLCTKCPKTMTNVVLTIAWYLGLLLVNIVMACLNVSAGYNRRSIHSVVIKIALNYGICMSVLNVINFGDLALPAELKSYTLRWFKVIHRESSVVHTSIDCLLQHWFGMTHAVSFFYSMLFIACLPVILLVVVTVLMWVILELFKIKRHHVTRSKLALLYQSSLQGMHYLADRLRDEYANERLFLIFRYIPLPGETRWVRFKHFLEDMIPIYVTVLFSVHGNTTSQMLSLLDCTCIHLGQSVPSKYMLRPAMSIRCSLDPGSAYFPYLLLGLGGLIFWGFGIPFFSYIVLLVNRKKLYAPDVRMKYGFLHNGYQQEYWFWEAIVFTRKSLVLVIGSIVIVPSENTSASRMWMALAVAVVFLIIQLIYKPFDERDYFVLGRLESHSMISWTANLLAVSLMCYVTLTPFVVTTVCALVLINSGYFFYVVFKSFLRSLVDTIRYKGENRFFKKLRWLVDAVLFFDSRRYLREPQITYNQTTSYLQLRITRHRYTWFGKKTYELKPLERYYFVNIVTELYRIVVSHLKLDVMPKLLIEFLVRLSLSLRRFEEKMAKRELFQELSDGDLSTLVAWAAEKESHKLNRIVNLEEMDDDEAFSNVLTDEKSLGAAIGLRQEELQFIMDCLFDDKVLGCNTRLTDFYHCLTRIWIMDIDMLTFLFTMFRRVKSRRDKDNVARMEETNAKLRKTHGILMNVKEGIEASDSITLKKSIVELEEQVKSLIAKREQLSKNLKEMRENPDAYVPEVEKQAETSMDELMLQVGFCLKNGLRRNDENESLDDESGSSVSDEEYETDSGDASDYTTDESDD</sequence>
<dbReference type="SUPFAM" id="SSF57184">
    <property type="entry name" value="Growth factor receptor domain"/>
    <property type="match status" value="1"/>
</dbReference>
<proteinExistence type="predicted"/>
<dbReference type="KEGG" id="bbo:BBOV_III011740"/>
<dbReference type="InterPro" id="IPR056047">
    <property type="entry name" value="CRMPA-like_DUF7630"/>
</dbReference>
<evidence type="ECO:0000256" key="2">
    <source>
        <dbReference type="SAM" id="MobiDB-lite"/>
    </source>
</evidence>
<dbReference type="InterPro" id="IPR009030">
    <property type="entry name" value="Growth_fac_rcpt_cys_sf"/>
</dbReference>
<reference evidence="6 7" key="1">
    <citation type="journal article" date="2007" name="PLoS Pathog.">
        <title>Genome sequence of Babesia bovis and comparative analysis of apicomplexan hemoprotozoa.</title>
        <authorList>
            <person name="Brayton K.A."/>
            <person name="Lau A.O.T."/>
            <person name="Herndon D.R."/>
            <person name="Hannick L."/>
            <person name="Kappmeyer L.S."/>
            <person name="Berens S.J."/>
            <person name="Bidwell S.L."/>
            <person name="Brown W.C."/>
            <person name="Crabtree J."/>
            <person name="Fadrosh D."/>
            <person name="Feldblum T."/>
            <person name="Forberger H.A."/>
            <person name="Haas B.J."/>
            <person name="Howell J.M."/>
            <person name="Khouri H."/>
            <person name="Koo H."/>
            <person name="Mann D.J."/>
            <person name="Norimine J."/>
            <person name="Paulsen I.T."/>
            <person name="Radune D."/>
            <person name="Ren Q."/>
            <person name="Smith R.K. Jr."/>
            <person name="Suarez C.E."/>
            <person name="White O."/>
            <person name="Wortman J.R."/>
            <person name="Knowles D.P. Jr."/>
            <person name="McElwain T.F."/>
            <person name="Nene V.M."/>
        </authorList>
    </citation>
    <scope>NUCLEOTIDE SEQUENCE [LARGE SCALE GENOMIC DNA]</scope>
    <source>
        <strain evidence="6">T2Bo</strain>
    </source>
</reference>
<dbReference type="Pfam" id="PF24633">
    <property type="entry name" value="DUF7630"/>
    <property type="match status" value="1"/>
</dbReference>
<evidence type="ECO:0000256" key="1">
    <source>
        <dbReference type="SAM" id="Coils"/>
    </source>
</evidence>
<dbReference type="InParanoid" id="A7AQ92"/>
<dbReference type="Proteomes" id="UP000002173">
    <property type="component" value="Chromosome 3"/>
</dbReference>